<reference evidence="1 2" key="1">
    <citation type="submission" date="2015-02" db="EMBL/GenBank/DDBJ databases">
        <title>Single-cell genomics of uncultivated deep-branching MTB reveals a conserved set of magnetosome genes.</title>
        <authorList>
            <person name="Kolinko S."/>
            <person name="Richter M."/>
            <person name="Glockner F.O."/>
            <person name="Brachmann A."/>
            <person name="Schuler D."/>
        </authorList>
    </citation>
    <scope>NUCLEOTIDE SEQUENCE [LARGE SCALE GENOMIC DNA]</scope>
    <source>
        <strain evidence="1">TM-1</strain>
    </source>
</reference>
<proteinExistence type="predicted"/>
<organism evidence="1 2">
    <name type="scientific">Candidatus Magnetobacterium bavaricum</name>
    <dbReference type="NCBI Taxonomy" id="29290"/>
    <lineage>
        <taxon>Bacteria</taxon>
        <taxon>Pseudomonadati</taxon>
        <taxon>Nitrospirota</taxon>
        <taxon>Thermodesulfovibrionia</taxon>
        <taxon>Thermodesulfovibrionales</taxon>
        <taxon>Candidatus Magnetobacteriaceae</taxon>
        <taxon>Candidatus Magnetobacterium</taxon>
    </lineage>
</organism>
<gene>
    <name evidence="1" type="ORF">MBAV_002713</name>
</gene>
<sequence length="77" mass="8429">MFHISLYRPFLKSSTALSAASFNLPDFASSSNCRSQRLVSNSSNQSLNLAKLARVKATIAFSMSCNVSILYLVHNLS</sequence>
<evidence type="ECO:0000313" key="1">
    <source>
        <dbReference type="EMBL" id="KJU85093.1"/>
    </source>
</evidence>
<dbReference type="Proteomes" id="UP000033423">
    <property type="component" value="Unassembled WGS sequence"/>
</dbReference>
<name>A0A0F3GWM9_9BACT</name>
<protein>
    <submittedName>
        <fullName evidence="1">Secreted protein</fullName>
    </submittedName>
</protein>
<accession>A0A0F3GWM9</accession>
<keyword evidence="2" id="KW-1185">Reference proteome</keyword>
<dbReference type="AlphaFoldDB" id="A0A0F3GWM9"/>
<dbReference type="EMBL" id="LACI01001161">
    <property type="protein sequence ID" value="KJU85093.1"/>
    <property type="molecule type" value="Genomic_DNA"/>
</dbReference>
<evidence type="ECO:0000313" key="2">
    <source>
        <dbReference type="Proteomes" id="UP000033423"/>
    </source>
</evidence>
<comment type="caution">
    <text evidence="1">The sequence shown here is derived from an EMBL/GenBank/DDBJ whole genome shotgun (WGS) entry which is preliminary data.</text>
</comment>